<sequence>MTKILAPAGDIYSFFAAVAAGADAVYCGLKNFSARMEAKNFSMDELSRLNALARSHNVELHVAFNSLVKQTEIEKSARVIAKLAKYVRPHALILQDPGLVDVARQCGFKGDIHLSTLANCSFPMGLEAARKAGFSSVVLPRELTIDEIKMMASDAPSDIDLEIFIHGALCYAVSGRCYWSSWFGGRSGLRGRCVQPCRRIYKQKKGAGANSSERYFSCLDFSADVLVKVLKDIPQVTTWKIEGRKKSPHYVFYTVKAYKMLRDHGHDPQKKKIALSFLEYAMGRPATHYNLLSQRPQNPLKKDMETGSGLFAGRVKLGDNSYLVTREALLKDDLLRIGYEDDSFHSVQRVNRSVPKKGTFVLKGSKGGKFRKGTPVFIVDRREKDVWELIKGLENEFEKFSSPDIRPQNVVMTRPFDSGADMQGKKNFRSGTQEKLSPVGGGNAGAISLSQKERKYNALSIDLTLFGFGQESRVKSKKKPGHAFALWLSSASVKRCSPSKIKDIWWFLPPVIWPENQNDLLKTIGDVISAGARNFVLNMLWQIPLFEYLHNIQKGCGKSMGAGKEYQLSQFNLWAGPFCNIANSCSIDFLKQTGFSGAFVSPEPGGMDILSLPSMVDFPLGVLVEGNWPLAISRIASEDIELDRPFKSPKGEDAWVTKKEHDFWVYPNWILDLSANKEKLEQAGYELFLKIEETVPKNLNMKKRQGMWNWELGLL</sequence>
<name>A0A1W1H8W1_9BACT</name>
<dbReference type="Proteomes" id="UP000191931">
    <property type="component" value="Unassembled WGS sequence"/>
</dbReference>
<proteinExistence type="predicted"/>
<dbReference type="PANTHER" id="PTHR30217">
    <property type="entry name" value="PEPTIDASE U32 FAMILY"/>
    <property type="match status" value="1"/>
</dbReference>
<dbReference type="InterPro" id="IPR051454">
    <property type="entry name" value="RNA/ubiquinone_mod_enzymes"/>
</dbReference>
<dbReference type="PANTHER" id="PTHR30217:SF10">
    <property type="entry name" value="23S RRNA 5-HYDROXYCYTIDINE C2501 SYNTHASE"/>
    <property type="match status" value="1"/>
</dbReference>
<organism evidence="1 2">
    <name type="scientific">Desulfamplus magnetovallimortis</name>
    <dbReference type="NCBI Taxonomy" id="1246637"/>
    <lineage>
        <taxon>Bacteria</taxon>
        <taxon>Pseudomonadati</taxon>
        <taxon>Thermodesulfobacteriota</taxon>
        <taxon>Desulfobacteria</taxon>
        <taxon>Desulfobacterales</taxon>
        <taxon>Desulfobacteraceae</taxon>
        <taxon>Desulfamplus</taxon>
    </lineage>
</organism>
<evidence type="ECO:0000313" key="2">
    <source>
        <dbReference type="Proteomes" id="UP000191931"/>
    </source>
</evidence>
<reference evidence="1 2" key="1">
    <citation type="submission" date="2017-03" db="EMBL/GenBank/DDBJ databases">
        <authorList>
            <person name="Afonso C.L."/>
            <person name="Miller P.J."/>
            <person name="Scott M.A."/>
            <person name="Spackman E."/>
            <person name="Goraichik I."/>
            <person name="Dimitrov K.M."/>
            <person name="Suarez D.L."/>
            <person name="Swayne D.E."/>
        </authorList>
    </citation>
    <scope>NUCLEOTIDE SEQUENCE [LARGE SCALE GENOMIC DNA]</scope>
    <source>
        <strain evidence="1">PRJEB14757</strain>
    </source>
</reference>
<dbReference type="STRING" id="1246637.MTBBW1_1630040"/>
<dbReference type="Pfam" id="PF01136">
    <property type="entry name" value="Peptidase_U32"/>
    <property type="match status" value="1"/>
</dbReference>
<protein>
    <submittedName>
        <fullName evidence="1">Peptidase (U32 family protein)</fullName>
    </submittedName>
</protein>
<evidence type="ECO:0000313" key="1">
    <source>
        <dbReference type="EMBL" id="SLM28930.1"/>
    </source>
</evidence>
<gene>
    <name evidence="1" type="ORF">MTBBW1_1630040</name>
</gene>
<dbReference type="EMBL" id="FWEV01000072">
    <property type="protein sequence ID" value="SLM28930.1"/>
    <property type="molecule type" value="Genomic_DNA"/>
</dbReference>
<dbReference type="OrthoDB" id="9807498at2"/>
<accession>A0A1W1H8W1</accession>
<dbReference type="RefSeq" id="WP_080805461.1">
    <property type="nucleotide sequence ID" value="NZ_LT828550.1"/>
</dbReference>
<dbReference type="InterPro" id="IPR001539">
    <property type="entry name" value="Peptidase_U32"/>
</dbReference>
<dbReference type="AlphaFoldDB" id="A0A1W1H8W1"/>
<keyword evidence="2" id="KW-1185">Reference proteome</keyword>